<feature type="transmembrane region" description="Helical" evidence="1">
    <location>
        <begin position="32"/>
        <end position="51"/>
    </location>
</feature>
<dbReference type="Proteomes" id="UP000677265">
    <property type="component" value="Unassembled WGS sequence"/>
</dbReference>
<comment type="caution">
    <text evidence="2">The sequence shown here is derived from an EMBL/GenBank/DDBJ whole genome shotgun (WGS) entry which is preliminary data.</text>
</comment>
<keyword evidence="1" id="KW-0812">Transmembrane</keyword>
<protein>
    <submittedName>
        <fullName evidence="2">Uncharacterized protein</fullName>
    </submittedName>
</protein>
<dbReference type="EMBL" id="JAGYPE020000063">
    <property type="protein sequence ID" value="MCH6268670.1"/>
    <property type="molecule type" value="Genomic_DNA"/>
</dbReference>
<evidence type="ECO:0000256" key="1">
    <source>
        <dbReference type="SAM" id="Phobius"/>
    </source>
</evidence>
<dbReference type="AlphaFoldDB" id="A0A9J6N4J2"/>
<name>A0A9J6N4J2_9BACI</name>
<keyword evidence="1" id="KW-1133">Transmembrane helix</keyword>
<organism evidence="2 3">
    <name type="scientific">Neobacillus citreus</name>
    <dbReference type="NCBI Taxonomy" id="2833578"/>
    <lineage>
        <taxon>Bacteria</taxon>
        <taxon>Bacillati</taxon>
        <taxon>Bacillota</taxon>
        <taxon>Bacilli</taxon>
        <taxon>Bacillales</taxon>
        <taxon>Bacillaceae</taxon>
        <taxon>Neobacillus</taxon>
    </lineage>
</organism>
<feature type="transmembrane region" description="Helical" evidence="1">
    <location>
        <begin position="9"/>
        <end position="26"/>
    </location>
</feature>
<accession>A0A9J6N4J2</accession>
<keyword evidence="1" id="KW-0472">Membrane</keyword>
<gene>
    <name evidence="2" type="ORF">KHB02_024340</name>
</gene>
<sequence>MYQYINSTVFYFIVVVAVPVICFAVLRKFKVFGVAVSVTMVGLFILIYIALNTGMLGF</sequence>
<keyword evidence="3" id="KW-1185">Reference proteome</keyword>
<evidence type="ECO:0000313" key="2">
    <source>
        <dbReference type="EMBL" id="MCH6268670.1"/>
    </source>
</evidence>
<reference evidence="2 3" key="1">
    <citation type="submission" date="2022-03" db="EMBL/GenBank/DDBJ databases">
        <title>Novel Bacillus species.</title>
        <authorList>
            <person name="Liu G."/>
        </authorList>
    </citation>
    <scope>NUCLEOTIDE SEQUENCE [LARGE SCALE GENOMIC DNA]</scope>
    <source>
        <strain evidence="2 3">FJAT-50051</strain>
    </source>
</reference>
<dbReference type="RefSeq" id="WP_241114063.1">
    <property type="nucleotide sequence ID" value="NZ_JAGYPE020000063.1"/>
</dbReference>
<proteinExistence type="predicted"/>
<evidence type="ECO:0000313" key="3">
    <source>
        <dbReference type="Proteomes" id="UP000677265"/>
    </source>
</evidence>